<name>A0AAW2W6I3_SESRA</name>
<keyword evidence="1" id="KW-0732">Signal</keyword>
<accession>A0AAW2W6I3</accession>
<organism evidence="2">
    <name type="scientific">Sesamum radiatum</name>
    <name type="common">Black benniseed</name>
    <dbReference type="NCBI Taxonomy" id="300843"/>
    <lineage>
        <taxon>Eukaryota</taxon>
        <taxon>Viridiplantae</taxon>
        <taxon>Streptophyta</taxon>
        <taxon>Embryophyta</taxon>
        <taxon>Tracheophyta</taxon>
        <taxon>Spermatophyta</taxon>
        <taxon>Magnoliopsida</taxon>
        <taxon>eudicotyledons</taxon>
        <taxon>Gunneridae</taxon>
        <taxon>Pentapetalae</taxon>
        <taxon>asterids</taxon>
        <taxon>lamiids</taxon>
        <taxon>Lamiales</taxon>
        <taxon>Pedaliaceae</taxon>
        <taxon>Sesamum</taxon>
    </lineage>
</organism>
<sequence length="54" mass="5905">MGKRWALSAAALMALVVAVSCYDEEGGRWREAKRAERGGGKGRTGSCCRIQSMW</sequence>
<dbReference type="AlphaFoldDB" id="A0AAW2W6I3"/>
<evidence type="ECO:0000256" key="1">
    <source>
        <dbReference type="SAM" id="SignalP"/>
    </source>
</evidence>
<comment type="caution">
    <text evidence="2">The sequence shown here is derived from an EMBL/GenBank/DDBJ whole genome shotgun (WGS) entry which is preliminary data.</text>
</comment>
<proteinExistence type="predicted"/>
<gene>
    <name evidence="2" type="ORF">Sradi_0395300</name>
</gene>
<protein>
    <submittedName>
        <fullName evidence="2">Uncharacterized protein</fullName>
    </submittedName>
</protein>
<feature type="signal peptide" evidence="1">
    <location>
        <begin position="1"/>
        <end position="21"/>
    </location>
</feature>
<evidence type="ECO:0000313" key="2">
    <source>
        <dbReference type="EMBL" id="KAL0436874.1"/>
    </source>
</evidence>
<dbReference type="EMBL" id="JACGWJ010000002">
    <property type="protein sequence ID" value="KAL0436874.1"/>
    <property type="molecule type" value="Genomic_DNA"/>
</dbReference>
<reference evidence="2" key="2">
    <citation type="journal article" date="2024" name="Plant">
        <title>Genomic evolution and insights into agronomic trait innovations of Sesamum species.</title>
        <authorList>
            <person name="Miao H."/>
            <person name="Wang L."/>
            <person name="Qu L."/>
            <person name="Liu H."/>
            <person name="Sun Y."/>
            <person name="Le M."/>
            <person name="Wang Q."/>
            <person name="Wei S."/>
            <person name="Zheng Y."/>
            <person name="Lin W."/>
            <person name="Duan Y."/>
            <person name="Cao H."/>
            <person name="Xiong S."/>
            <person name="Wang X."/>
            <person name="Wei L."/>
            <person name="Li C."/>
            <person name="Ma Q."/>
            <person name="Ju M."/>
            <person name="Zhao R."/>
            <person name="Li G."/>
            <person name="Mu C."/>
            <person name="Tian Q."/>
            <person name="Mei H."/>
            <person name="Zhang T."/>
            <person name="Gao T."/>
            <person name="Zhang H."/>
        </authorList>
    </citation>
    <scope>NUCLEOTIDE SEQUENCE</scope>
    <source>
        <strain evidence="2">G02</strain>
    </source>
</reference>
<feature type="chain" id="PRO_5043486836" evidence="1">
    <location>
        <begin position="22"/>
        <end position="54"/>
    </location>
</feature>
<dbReference type="PROSITE" id="PS51257">
    <property type="entry name" value="PROKAR_LIPOPROTEIN"/>
    <property type="match status" value="1"/>
</dbReference>
<reference evidence="2" key="1">
    <citation type="submission" date="2020-06" db="EMBL/GenBank/DDBJ databases">
        <authorList>
            <person name="Li T."/>
            <person name="Hu X."/>
            <person name="Zhang T."/>
            <person name="Song X."/>
            <person name="Zhang H."/>
            <person name="Dai N."/>
            <person name="Sheng W."/>
            <person name="Hou X."/>
            <person name="Wei L."/>
        </authorList>
    </citation>
    <scope>NUCLEOTIDE SEQUENCE</scope>
    <source>
        <strain evidence="2">G02</strain>
        <tissue evidence="2">Leaf</tissue>
    </source>
</reference>